<dbReference type="EMBL" id="MU003508">
    <property type="protein sequence ID" value="KAF2470452.1"/>
    <property type="molecule type" value="Genomic_DNA"/>
</dbReference>
<comment type="caution">
    <text evidence="1">The sequence shown here is derived from an EMBL/GenBank/DDBJ whole genome shotgun (WGS) entry which is preliminary data.</text>
</comment>
<proteinExistence type="predicted"/>
<gene>
    <name evidence="1" type="ORF">BDR25DRAFT_355556</name>
</gene>
<reference evidence="1" key="1">
    <citation type="journal article" date="2020" name="Stud. Mycol.">
        <title>101 Dothideomycetes genomes: a test case for predicting lifestyles and emergence of pathogens.</title>
        <authorList>
            <person name="Haridas S."/>
            <person name="Albert R."/>
            <person name="Binder M."/>
            <person name="Bloem J."/>
            <person name="Labutti K."/>
            <person name="Salamov A."/>
            <person name="Andreopoulos B."/>
            <person name="Baker S."/>
            <person name="Barry K."/>
            <person name="Bills G."/>
            <person name="Bluhm B."/>
            <person name="Cannon C."/>
            <person name="Castanera R."/>
            <person name="Culley D."/>
            <person name="Daum C."/>
            <person name="Ezra D."/>
            <person name="Gonzalez J."/>
            <person name="Henrissat B."/>
            <person name="Kuo A."/>
            <person name="Liang C."/>
            <person name="Lipzen A."/>
            <person name="Lutzoni F."/>
            <person name="Magnuson J."/>
            <person name="Mondo S."/>
            <person name="Nolan M."/>
            <person name="Ohm R."/>
            <person name="Pangilinan J."/>
            <person name="Park H.-J."/>
            <person name="Ramirez L."/>
            <person name="Alfaro M."/>
            <person name="Sun H."/>
            <person name="Tritt A."/>
            <person name="Yoshinaga Y."/>
            <person name="Zwiers L.-H."/>
            <person name="Turgeon B."/>
            <person name="Goodwin S."/>
            <person name="Spatafora J."/>
            <person name="Crous P."/>
            <person name="Grigoriev I."/>
        </authorList>
    </citation>
    <scope>NUCLEOTIDE SEQUENCE</scope>
    <source>
        <strain evidence="1">ATCC 200398</strain>
    </source>
</reference>
<accession>A0ACB6QWK1</accession>
<evidence type="ECO:0000313" key="1">
    <source>
        <dbReference type="EMBL" id="KAF2470452.1"/>
    </source>
</evidence>
<evidence type="ECO:0000313" key="2">
    <source>
        <dbReference type="Proteomes" id="UP000799755"/>
    </source>
</evidence>
<protein>
    <submittedName>
        <fullName evidence="1">Uncharacterized protein</fullName>
    </submittedName>
</protein>
<keyword evidence="2" id="KW-1185">Reference proteome</keyword>
<dbReference type="Proteomes" id="UP000799755">
    <property type="component" value="Unassembled WGS sequence"/>
</dbReference>
<name>A0ACB6QWK1_9PLEO</name>
<organism evidence="1 2">
    <name type="scientific">Lindgomyces ingoldianus</name>
    <dbReference type="NCBI Taxonomy" id="673940"/>
    <lineage>
        <taxon>Eukaryota</taxon>
        <taxon>Fungi</taxon>
        <taxon>Dikarya</taxon>
        <taxon>Ascomycota</taxon>
        <taxon>Pezizomycotina</taxon>
        <taxon>Dothideomycetes</taxon>
        <taxon>Pleosporomycetidae</taxon>
        <taxon>Pleosporales</taxon>
        <taxon>Lindgomycetaceae</taxon>
        <taxon>Lindgomyces</taxon>
    </lineage>
</organism>
<sequence length="246" mass="28067">MLCRQAGIGMSASVFRMSNLTLQLTDAVLRMNIVGGTGDLFVYIAILPLLLLNFPHPSFRKGRLIPARVTRDQVSRPKYCSAGVFLMRPREQIQFSTVRRWLIFIVTMCTISSIVNPGSFRQSKLRIQSPKLTLAMTHLDWPRLVRPVERISLVQPRMVELSIMFLLVVKAVSEDLAVPERKVGFASNCNHVQQPSLLIPHSIERSRTNISYPYRHISIELSKPHRFPSLQTDKAKLRMRGGDLEY</sequence>